<dbReference type="AlphaFoldDB" id="Q84H90"/>
<organism evidence="7">
    <name type="scientific">Arthrobacter sp. BP2</name>
    <dbReference type="NCBI Taxonomy" id="209589"/>
    <lineage>
        <taxon>Bacteria</taxon>
        <taxon>Bacillati</taxon>
        <taxon>Actinomycetota</taxon>
        <taxon>Actinomycetes</taxon>
        <taxon>Micrococcales</taxon>
        <taxon>Micrococcaceae</taxon>
        <taxon>Arthrobacter</taxon>
    </lineage>
</organism>
<evidence type="ECO:0000259" key="6">
    <source>
        <dbReference type="SMART" id="SM00829"/>
    </source>
</evidence>
<dbReference type="InterPro" id="IPR013149">
    <property type="entry name" value="ADH-like_C"/>
</dbReference>
<dbReference type="PANTHER" id="PTHR43401">
    <property type="entry name" value="L-THREONINE 3-DEHYDROGENASE"/>
    <property type="match status" value="1"/>
</dbReference>
<dbReference type="GO" id="GO:0016491">
    <property type="term" value="F:oxidoreductase activity"/>
    <property type="evidence" value="ECO:0007669"/>
    <property type="project" value="UniProtKB-KW"/>
</dbReference>
<dbReference type="Gene3D" id="3.90.180.10">
    <property type="entry name" value="Medium-chain alcohol dehydrogenases, catalytic domain"/>
    <property type="match status" value="1"/>
</dbReference>
<protein>
    <submittedName>
        <fullName evidence="7">6-hydroxyhexanoate dehydrogenase</fullName>
    </submittedName>
</protein>
<comment type="cofactor">
    <cofactor evidence="1 5">
        <name>Zn(2+)</name>
        <dbReference type="ChEBI" id="CHEBI:29105"/>
    </cofactor>
</comment>
<dbReference type="InterPro" id="IPR011032">
    <property type="entry name" value="GroES-like_sf"/>
</dbReference>
<evidence type="ECO:0000256" key="1">
    <source>
        <dbReference type="ARBA" id="ARBA00001947"/>
    </source>
</evidence>
<evidence type="ECO:0000256" key="5">
    <source>
        <dbReference type="RuleBase" id="RU361277"/>
    </source>
</evidence>
<dbReference type="Pfam" id="PF08240">
    <property type="entry name" value="ADH_N"/>
    <property type="match status" value="1"/>
</dbReference>
<dbReference type="GO" id="GO:0008270">
    <property type="term" value="F:zinc ion binding"/>
    <property type="evidence" value="ECO:0007669"/>
    <property type="project" value="InterPro"/>
</dbReference>
<accession>Q84H90</accession>
<dbReference type="InterPro" id="IPR036291">
    <property type="entry name" value="NAD(P)-bd_dom_sf"/>
</dbReference>
<dbReference type="SUPFAM" id="SSF51735">
    <property type="entry name" value="NAD(P)-binding Rossmann-fold domains"/>
    <property type="match status" value="1"/>
</dbReference>
<proteinExistence type="inferred from homology"/>
<dbReference type="SMART" id="SM00829">
    <property type="entry name" value="PKS_ER"/>
    <property type="match status" value="1"/>
</dbReference>
<feature type="domain" description="Enoyl reductase (ER)" evidence="6">
    <location>
        <begin position="17"/>
        <end position="356"/>
    </location>
</feature>
<dbReference type="InterPro" id="IPR050129">
    <property type="entry name" value="Zn_alcohol_dh"/>
</dbReference>
<comment type="similarity">
    <text evidence="5">Belongs to the zinc-containing alcohol dehydrogenase family.</text>
</comment>
<evidence type="ECO:0000313" key="7">
    <source>
        <dbReference type="EMBL" id="AAN37477.1"/>
    </source>
</evidence>
<dbReference type="SUPFAM" id="SSF50129">
    <property type="entry name" value="GroES-like"/>
    <property type="match status" value="1"/>
</dbReference>
<dbReference type="PROSITE" id="PS00059">
    <property type="entry name" value="ADH_ZINC"/>
    <property type="match status" value="1"/>
</dbReference>
<dbReference type="InterPro" id="IPR020843">
    <property type="entry name" value="ER"/>
</dbReference>
<keyword evidence="2 5" id="KW-0479">Metal-binding</keyword>
<dbReference type="InterPro" id="IPR013154">
    <property type="entry name" value="ADH-like_N"/>
</dbReference>
<dbReference type="Gene3D" id="3.40.50.720">
    <property type="entry name" value="NAD(P)-binding Rossmann-like Domain"/>
    <property type="match status" value="1"/>
</dbReference>
<dbReference type="EMBL" id="AY123972">
    <property type="protein sequence ID" value="AAN37477.1"/>
    <property type="molecule type" value="Genomic_DNA"/>
</dbReference>
<evidence type="ECO:0000256" key="3">
    <source>
        <dbReference type="ARBA" id="ARBA00022833"/>
    </source>
</evidence>
<evidence type="ECO:0000256" key="4">
    <source>
        <dbReference type="ARBA" id="ARBA00023002"/>
    </source>
</evidence>
<sequence length="358" mass="37243">MKRCSAMHAFAVLPDDATIHDLEFSTPRPEGRQVLLKVMRAGVCHTDTHLREGGYDLGSRGHMSMKDRGIQYPMVLGHEVVGVVEQVGADVASVSAGDVRLIYPWIGCGTCRQCREGHDNRCAAGQNLGVARHGGYAEYIIVPDEKYLVDIEGLDPSWAATLACSGLTAHSAVDKVLPLEPDEPVVIFGAGGLGLTAIAILRARGHRNICAVDVAERNLALARDMGATSTVLSGAGSGAADIQRAAGGPASAVVDFVNNGATATAAFDALAKAGTMVQVGLFGGEVTLPTAMLALRMIRIEGSFVGALSQLQDLVRIAKAGELPTIPVSERTLSAAEVSRALDDLTAGGIAGRIVLTA</sequence>
<dbReference type="Pfam" id="PF00107">
    <property type="entry name" value="ADH_zinc_N"/>
    <property type="match status" value="1"/>
</dbReference>
<dbReference type="InterPro" id="IPR002328">
    <property type="entry name" value="ADH_Zn_CS"/>
</dbReference>
<keyword evidence="4" id="KW-0560">Oxidoreductase</keyword>
<reference evidence="7" key="1">
    <citation type="journal article" date="2003" name="Appl. Environ. Microbiol.">
        <title>mRNA differential display in a microbial enrichment culture: simultaneous identification of three cyclohexanone monooxygenases from three species.</title>
        <authorList>
            <person name="Brzostowicz P.C."/>
            <person name="Walters D.M."/>
            <person name="Thomas S.M."/>
            <person name="Nagarajan V."/>
            <person name="Rouviere P.E."/>
        </authorList>
    </citation>
    <scope>NUCLEOTIDE SEQUENCE</scope>
</reference>
<keyword evidence="3 5" id="KW-0862">Zinc</keyword>
<name>Q84H90_9MICC</name>
<dbReference type="CDD" id="cd08240">
    <property type="entry name" value="6_hydroxyhexanoate_dh_like"/>
    <property type="match status" value="1"/>
</dbReference>
<dbReference type="PANTHER" id="PTHR43401:SF4">
    <property type="entry name" value="D-ARABINOSE 1-DEHYDROGENASE (NADP(+))"/>
    <property type="match status" value="1"/>
</dbReference>
<gene>
    <name evidence="7" type="primary">chnD</name>
</gene>
<evidence type="ECO:0000256" key="2">
    <source>
        <dbReference type="ARBA" id="ARBA00022723"/>
    </source>
</evidence>